<dbReference type="Gene3D" id="3.10.180.10">
    <property type="entry name" value="2,3-Dihydroxybiphenyl 1,2-Dioxygenase, domain 1"/>
    <property type="match status" value="2"/>
</dbReference>
<keyword evidence="1" id="KW-0479">Metal-binding</keyword>
<comment type="caution">
    <text evidence="3">The sequence shown here is derived from an EMBL/GenBank/DDBJ whole genome shotgun (WGS) entry which is preliminary data.</text>
</comment>
<protein>
    <recommendedName>
        <fullName evidence="2">VOC domain-containing protein</fullName>
    </recommendedName>
</protein>
<dbReference type="OrthoDB" id="9795618at2"/>
<dbReference type="CDD" id="cd06587">
    <property type="entry name" value="VOC"/>
    <property type="match status" value="1"/>
</dbReference>
<dbReference type="GO" id="GO:0046872">
    <property type="term" value="F:metal ion binding"/>
    <property type="evidence" value="ECO:0007669"/>
    <property type="project" value="UniProtKB-KW"/>
</dbReference>
<evidence type="ECO:0000259" key="2">
    <source>
        <dbReference type="PROSITE" id="PS51819"/>
    </source>
</evidence>
<dbReference type="Proteomes" id="UP000191680">
    <property type="component" value="Unassembled WGS sequence"/>
</dbReference>
<dbReference type="RefSeq" id="WP_080318591.1">
    <property type="nucleotide sequence ID" value="NZ_MTBC01000003.1"/>
</dbReference>
<gene>
    <name evidence="3" type="ORF">BUL40_06735</name>
</gene>
<dbReference type="Pfam" id="PF00903">
    <property type="entry name" value="Glyoxalase"/>
    <property type="match status" value="1"/>
</dbReference>
<dbReference type="PANTHER" id="PTHR43048:SF3">
    <property type="entry name" value="METHYLMALONYL-COA EPIMERASE, MITOCHONDRIAL"/>
    <property type="match status" value="1"/>
</dbReference>
<dbReference type="InterPro" id="IPR004360">
    <property type="entry name" value="Glyas_Fos-R_dOase_dom"/>
</dbReference>
<dbReference type="InterPro" id="IPR051785">
    <property type="entry name" value="MMCE/EMCE_epimerase"/>
</dbReference>
<sequence>MQQPQNNKYQINGIQQVGIGVNNLVETFNWYNKYKGFNILVFDDVANAQLMTKYTGNSVEQRRALLSLNLNGGGGLEIWQFTKRKPLSQKSPFLWGSLGINALILKANTKTAQSYEQDLNGNWLVLEPTTDKKNTNSGVAGVVIGVSNMEKALTFYRQLFKLKITSDKTIMGNEFYTISGGNEQFRKVELCSTNENPGGFGTLYGKYKLVLLECLTAKRTKIYEDRYWGDLGYIHLCFDVFNLENLKSTAANVGYHFTVDSADSFNMGAAAGRFAYLEDPDGTLIELVETHKVPICKPLNLYYNLRGDNGNKPVPNWLVKALAIHEKRKLKK</sequence>
<proteinExistence type="predicted"/>
<accession>A0A1V6LTP9</accession>
<evidence type="ECO:0000256" key="1">
    <source>
        <dbReference type="ARBA" id="ARBA00022723"/>
    </source>
</evidence>
<dbReference type="GO" id="GO:0004493">
    <property type="term" value="F:methylmalonyl-CoA epimerase activity"/>
    <property type="evidence" value="ECO:0007669"/>
    <property type="project" value="TreeGrafter"/>
</dbReference>
<reference evidence="3 4" key="1">
    <citation type="submission" date="2016-12" db="EMBL/GenBank/DDBJ databases">
        <authorList>
            <person name="Song W.-J."/>
            <person name="Kurnit D.M."/>
        </authorList>
    </citation>
    <scope>NUCLEOTIDE SEQUENCE [LARGE SCALE GENOMIC DNA]</scope>
    <source>
        <strain evidence="3 4">HSG9</strain>
    </source>
</reference>
<organism evidence="3 4">
    <name type="scientific">Croceivirga radicis</name>
    <dbReference type="NCBI Taxonomy" id="1929488"/>
    <lineage>
        <taxon>Bacteria</taxon>
        <taxon>Pseudomonadati</taxon>
        <taxon>Bacteroidota</taxon>
        <taxon>Flavobacteriia</taxon>
        <taxon>Flavobacteriales</taxon>
        <taxon>Flavobacteriaceae</taxon>
        <taxon>Croceivirga</taxon>
    </lineage>
</organism>
<dbReference type="InterPro" id="IPR037523">
    <property type="entry name" value="VOC_core"/>
</dbReference>
<dbReference type="EMBL" id="MTBC01000003">
    <property type="protein sequence ID" value="OQD43518.1"/>
    <property type="molecule type" value="Genomic_DNA"/>
</dbReference>
<dbReference type="PANTHER" id="PTHR43048">
    <property type="entry name" value="METHYLMALONYL-COA EPIMERASE"/>
    <property type="match status" value="1"/>
</dbReference>
<dbReference type="PROSITE" id="PS51819">
    <property type="entry name" value="VOC"/>
    <property type="match status" value="1"/>
</dbReference>
<dbReference type="AlphaFoldDB" id="A0A1V6LTP9"/>
<dbReference type="SUPFAM" id="SSF54593">
    <property type="entry name" value="Glyoxalase/Bleomycin resistance protein/Dihydroxybiphenyl dioxygenase"/>
    <property type="match status" value="1"/>
</dbReference>
<evidence type="ECO:0000313" key="4">
    <source>
        <dbReference type="Proteomes" id="UP000191680"/>
    </source>
</evidence>
<feature type="domain" description="VOC" evidence="2">
    <location>
        <begin position="138"/>
        <end position="290"/>
    </location>
</feature>
<keyword evidence="4" id="KW-1185">Reference proteome</keyword>
<name>A0A1V6LTP9_9FLAO</name>
<evidence type="ECO:0000313" key="3">
    <source>
        <dbReference type="EMBL" id="OQD43518.1"/>
    </source>
</evidence>
<dbReference type="GO" id="GO:0046491">
    <property type="term" value="P:L-methylmalonyl-CoA metabolic process"/>
    <property type="evidence" value="ECO:0007669"/>
    <property type="project" value="TreeGrafter"/>
</dbReference>
<dbReference type="InterPro" id="IPR029068">
    <property type="entry name" value="Glyas_Bleomycin-R_OHBP_Dase"/>
</dbReference>